<evidence type="ECO:0000313" key="2">
    <source>
        <dbReference type="Proteomes" id="UP000626109"/>
    </source>
</evidence>
<comment type="caution">
    <text evidence="1">The sequence shown here is derived from an EMBL/GenBank/DDBJ whole genome shotgun (WGS) entry which is preliminary data.</text>
</comment>
<reference evidence="1" key="1">
    <citation type="submission" date="2021-02" db="EMBL/GenBank/DDBJ databases">
        <authorList>
            <person name="Dougan E. K."/>
            <person name="Rhodes N."/>
            <person name="Thang M."/>
            <person name="Chan C."/>
        </authorList>
    </citation>
    <scope>NUCLEOTIDE SEQUENCE</scope>
</reference>
<dbReference type="Proteomes" id="UP000626109">
    <property type="component" value="Unassembled WGS sequence"/>
</dbReference>
<evidence type="ECO:0000313" key="1">
    <source>
        <dbReference type="EMBL" id="CAE8663137.1"/>
    </source>
</evidence>
<dbReference type="EMBL" id="CAJNNW010018586">
    <property type="protein sequence ID" value="CAE8663137.1"/>
    <property type="molecule type" value="Genomic_DNA"/>
</dbReference>
<name>A0A813J090_POLGL</name>
<feature type="non-terminal residue" evidence="1">
    <location>
        <position position="1"/>
    </location>
</feature>
<accession>A0A813J090</accession>
<dbReference type="AlphaFoldDB" id="A0A813J090"/>
<gene>
    <name evidence="1" type="ORF">PGLA2088_LOCUS15161</name>
</gene>
<organism evidence="1 2">
    <name type="scientific">Polarella glacialis</name>
    <name type="common">Dinoflagellate</name>
    <dbReference type="NCBI Taxonomy" id="89957"/>
    <lineage>
        <taxon>Eukaryota</taxon>
        <taxon>Sar</taxon>
        <taxon>Alveolata</taxon>
        <taxon>Dinophyceae</taxon>
        <taxon>Suessiales</taxon>
        <taxon>Suessiaceae</taxon>
        <taxon>Polarella</taxon>
    </lineage>
</organism>
<protein>
    <submittedName>
        <fullName evidence="1">Uncharacterized protein</fullName>
    </submittedName>
</protein>
<sequence length="116" mass="12131">ASGVDAFGEVDAVGASSGSQSLSFFEARQAPGDTLLVPPGWWQQELHEAGPTISVVSQLLNEQAFLEMTAGLLRAAGAPAIPSTGNFRADARRVAGVLAGRRIERPDRRATLASTQ</sequence>
<proteinExistence type="predicted"/>
<feature type="non-terminal residue" evidence="1">
    <location>
        <position position="116"/>
    </location>
</feature>